<name>A0A1V6WUN7_PENNA</name>
<dbReference type="EMBL" id="MOOB01000186">
    <property type="protein sequence ID" value="OQE66600.1"/>
    <property type="molecule type" value="Genomic_DNA"/>
</dbReference>
<reference evidence="2" key="1">
    <citation type="journal article" date="2017" name="Nat. Microbiol.">
        <title>Global analysis of biosynthetic gene clusters reveals vast potential of secondary metabolite production in Penicillium species.</title>
        <authorList>
            <person name="Nielsen J.C."/>
            <person name="Grijseels S."/>
            <person name="Prigent S."/>
            <person name="Ji B."/>
            <person name="Dainat J."/>
            <person name="Nielsen K.F."/>
            <person name="Frisvad J.C."/>
            <person name="Workman M."/>
            <person name="Nielsen J."/>
        </authorList>
    </citation>
    <scope>NUCLEOTIDE SEQUENCE [LARGE SCALE GENOMIC DNA]</scope>
    <source>
        <strain evidence="2">IBT 13039</strain>
    </source>
</reference>
<gene>
    <name evidence="1" type="ORF">PENNAL_c0186G06550</name>
</gene>
<accession>A0A1V6WUN7</accession>
<comment type="caution">
    <text evidence="1">The sequence shown here is derived from an EMBL/GenBank/DDBJ whole genome shotgun (WGS) entry which is preliminary data.</text>
</comment>
<feature type="non-terminal residue" evidence="1">
    <location>
        <position position="114"/>
    </location>
</feature>
<dbReference type="Proteomes" id="UP000191691">
    <property type="component" value="Unassembled WGS sequence"/>
</dbReference>
<evidence type="ECO:0000313" key="2">
    <source>
        <dbReference type="Proteomes" id="UP000191691"/>
    </source>
</evidence>
<protein>
    <submittedName>
        <fullName evidence="1">Uncharacterized protein</fullName>
    </submittedName>
</protein>
<proteinExistence type="predicted"/>
<keyword evidence="2" id="KW-1185">Reference proteome</keyword>
<dbReference type="AlphaFoldDB" id="A0A1V6WUN7"/>
<organism evidence="1 2">
    <name type="scientific">Penicillium nalgiovense</name>
    <dbReference type="NCBI Taxonomy" id="60175"/>
    <lineage>
        <taxon>Eukaryota</taxon>
        <taxon>Fungi</taxon>
        <taxon>Dikarya</taxon>
        <taxon>Ascomycota</taxon>
        <taxon>Pezizomycotina</taxon>
        <taxon>Eurotiomycetes</taxon>
        <taxon>Eurotiomycetidae</taxon>
        <taxon>Eurotiales</taxon>
        <taxon>Aspergillaceae</taxon>
        <taxon>Penicillium</taxon>
    </lineage>
</organism>
<sequence length="114" mass="13153">MHCDAVSAAIPLLNGRKKDVSFWITLWIQWAVHWDHAFAEWGSWQTASFPGAFRKACWVMIGPRPKALDTTCGMFALKEQDEECWELAKSHESGTTSIFEYRPRPVQCYNCQEI</sequence>
<evidence type="ECO:0000313" key="1">
    <source>
        <dbReference type="EMBL" id="OQE66600.1"/>
    </source>
</evidence>